<evidence type="ECO:0000256" key="3">
    <source>
        <dbReference type="ARBA" id="ARBA00022989"/>
    </source>
</evidence>
<name>A0A066Z9V3_9ACTN</name>
<feature type="compositionally biased region" description="Pro residues" evidence="5">
    <location>
        <begin position="14"/>
        <end position="27"/>
    </location>
</feature>
<organism evidence="6 7">
    <name type="scientific">Kitasatospora cheerisanensis KCTC 2395</name>
    <dbReference type="NCBI Taxonomy" id="1348663"/>
    <lineage>
        <taxon>Bacteria</taxon>
        <taxon>Bacillati</taxon>
        <taxon>Actinomycetota</taxon>
        <taxon>Actinomycetes</taxon>
        <taxon>Kitasatosporales</taxon>
        <taxon>Streptomycetaceae</taxon>
        <taxon>Kitasatospora</taxon>
    </lineage>
</organism>
<evidence type="ECO:0000256" key="5">
    <source>
        <dbReference type="SAM" id="MobiDB-lite"/>
    </source>
</evidence>
<keyword evidence="2" id="KW-0812">Transmembrane</keyword>
<feature type="region of interest" description="Disordered" evidence="5">
    <location>
        <begin position="1"/>
        <end position="29"/>
    </location>
</feature>
<dbReference type="InterPro" id="IPR035952">
    <property type="entry name" value="Rhomboid-like_sf"/>
</dbReference>
<dbReference type="eggNOG" id="COG0705">
    <property type="taxonomic scope" value="Bacteria"/>
</dbReference>
<protein>
    <submittedName>
        <fullName evidence="6">Uncharacterized protein</fullName>
    </submittedName>
</protein>
<keyword evidence="7" id="KW-1185">Reference proteome</keyword>
<comment type="subcellular location">
    <subcellularLocation>
        <location evidence="1">Membrane</location>
        <topology evidence="1">Multi-pass membrane protein</topology>
    </subcellularLocation>
</comment>
<gene>
    <name evidence="6" type="ORF">KCH_11710</name>
</gene>
<accession>A0A066Z9V3</accession>
<keyword evidence="3" id="KW-1133">Transmembrane helix</keyword>
<comment type="caution">
    <text evidence="6">The sequence shown here is derived from an EMBL/GenBank/DDBJ whole genome shotgun (WGS) entry which is preliminary data.</text>
</comment>
<keyword evidence="4" id="KW-0472">Membrane</keyword>
<dbReference type="GO" id="GO:0016020">
    <property type="term" value="C:membrane"/>
    <property type="evidence" value="ECO:0007669"/>
    <property type="project" value="UniProtKB-SubCell"/>
</dbReference>
<dbReference type="AlphaFoldDB" id="A0A066Z9V3"/>
<dbReference type="SUPFAM" id="SSF144091">
    <property type="entry name" value="Rhomboid-like"/>
    <property type="match status" value="1"/>
</dbReference>
<dbReference type="EMBL" id="JNBY01000050">
    <property type="protein sequence ID" value="KDN87086.1"/>
    <property type="molecule type" value="Genomic_DNA"/>
</dbReference>
<dbReference type="HOGENOM" id="CLU_1308757_0_0_11"/>
<evidence type="ECO:0000313" key="7">
    <source>
        <dbReference type="Proteomes" id="UP000027178"/>
    </source>
</evidence>
<evidence type="ECO:0000256" key="1">
    <source>
        <dbReference type="ARBA" id="ARBA00004141"/>
    </source>
</evidence>
<dbReference type="PATRIC" id="fig|1348663.4.peg.1118"/>
<sequence length="210" mass="20999">MPRRWSAPGCAPGPGRPGGPDAGPPEPAAALTGRQPWVTLAPFALPAVAAVVQYATPGVIDGPGRRPGALTDGQCRRAGTALPVQSSGATQIAVDLPALPVVGAVAEPVLGRWRTLAAFLVPGVLAQAVGPAGRSTRGGGSVAVCGLPGALAVACLAAGPVREAWWAPPVPAGGVLRCVRHDDHGAGPPARSLFGLALLPRTRPPLRPTR</sequence>
<reference evidence="6 7" key="1">
    <citation type="submission" date="2014-05" db="EMBL/GenBank/DDBJ databases">
        <title>Draft Genome Sequence of Kitasatospora cheerisanensis KCTC 2395.</title>
        <authorList>
            <person name="Nam D.H."/>
        </authorList>
    </citation>
    <scope>NUCLEOTIDE SEQUENCE [LARGE SCALE GENOMIC DNA]</scope>
    <source>
        <strain evidence="6 7">KCTC 2395</strain>
    </source>
</reference>
<evidence type="ECO:0000313" key="6">
    <source>
        <dbReference type="EMBL" id="KDN87086.1"/>
    </source>
</evidence>
<proteinExistence type="predicted"/>
<dbReference type="Proteomes" id="UP000027178">
    <property type="component" value="Unassembled WGS sequence"/>
</dbReference>
<evidence type="ECO:0000256" key="4">
    <source>
        <dbReference type="ARBA" id="ARBA00023136"/>
    </source>
</evidence>
<evidence type="ECO:0000256" key="2">
    <source>
        <dbReference type="ARBA" id="ARBA00022692"/>
    </source>
</evidence>